<reference evidence="4 7" key="2">
    <citation type="submission" date="2018-09" db="EMBL/GenBank/DDBJ databases">
        <title>Murine metabolic-syndrome-specific gut microbial biobank.</title>
        <authorList>
            <person name="Liu C."/>
        </authorList>
    </citation>
    <scope>NUCLEOTIDE SEQUENCE [LARGE SCALE GENOMIC DNA]</scope>
    <source>
        <strain evidence="4 7">C-30</strain>
    </source>
</reference>
<dbReference type="Proteomes" id="UP000250143">
    <property type="component" value="Chromosome"/>
</dbReference>
<proteinExistence type="predicted"/>
<evidence type="ECO:0000313" key="3">
    <source>
        <dbReference type="EMBL" id="AWZ39655.1"/>
    </source>
</evidence>
<dbReference type="EMBL" id="CP023565">
    <property type="protein sequence ID" value="AWZ39372.1"/>
    <property type="molecule type" value="Genomic_DNA"/>
</dbReference>
<evidence type="ECO:0000313" key="5">
    <source>
        <dbReference type="Proteomes" id="UP000250143"/>
    </source>
</evidence>
<keyword evidence="1" id="KW-0472">Membrane</keyword>
<dbReference type="EMBL" id="CP023566">
    <property type="protein sequence ID" value="AWZ39655.1"/>
    <property type="molecule type" value="Genomic_DNA"/>
</dbReference>
<dbReference type="AlphaFoldDB" id="A0A2Z4VVW6"/>
<feature type="transmembrane region" description="Helical" evidence="1">
    <location>
        <begin position="12"/>
        <end position="30"/>
    </location>
</feature>
<evidence type="ECO:0000256" key="1">
    <source>
        <dbReference type="SAM" id="Phobius"/>
    </source>
</evidence>
<dbReference type="EMBL" id="QZFR01000111">
    <property type="protein sequence ID" value="RXV64840.1"/>
    <property type="molecule type" value="Genomic_DNA"/>
</dbReference>
<evidence type="ECO:0000313" key="6">
    <source>
        <dbReference type="Proteomes" id="UP000250153"/>
    </source>
</evidence>
<evidence type="ECO:0000313" key="4">
    <source>
        <dbReference type="EMBL" id="RXV64840.1"/>
    </source>
</evidence>
<dbReference type="Proteomes" id="UP000289316">
    <property type="component" value="Unassembled WGS sequence"/>
</dbReference>
<organism evidence="4 7">
    <name type="scientific">Ligilactobacillus murinus</name>
    <dbReference type="NCBI Taxonomy" id="1622"/>
    <lineage>
        <taxon>Bacteria</taxon>
        <taxon>Bacillati</taxon>
        <taxon>Bacillota</taxon>
        <taxon>Bacilli</taxon>
        <taxon>Lactobacillales</taxon>
        <taxon>Lactobacillaceae</taxon>
        <taxon>Ligilactobacillus</taxon>
    </lineage>
</organism>
<dbReference type="Proteomes" id="UP000250153">
    <property type="component" value="Chromosome"/>
</dbReference>
<dbReference type="KEGG" id="lmur:CPS94_10815"/>
<keyword evidence="1" id="KW-0812">Transmembrane</keyword>
<protein>
    <submittedName>
        <fullName evidence="4">Uncharacterized protein</fullName>
    </submittedName>
</protein>
<gene>
    <name evidence="3" type="ORF">CPQ89_00695</name>
    <name evidence="2" type="ORF">CPS94_10815</name>
    <name evidence="4" type="ORF">D6C19_10525</name>
</gene>
<sequence>MRFKVLQKIQIVLLFVFLILHFLLHTFNFHPELLLTITFGMTFLENDRSSLFFFSCLVLMTLSTVAYFIASIT</sequence>
<accession>A0A2Z4VVW6</accession>
<reference evidence="5 6" key="1">
    <citation type="submission" date="2017-09" db="EMBL/GenBank/DDBJ databases">
        <title>Predominant Lactobacillus spp. isolated from feces of mice subjected to short-term calorie restriction.</title>
        <authorList>
            <person name="Zhang C."/>
            <person name="Zhao L."/>
            <person name="Pan F."/>
        </authorList>
    </citation>
    <scope>NUCLEOTIDE SEQUENCE [LARGE SCALE GENOMIC DNA]</scope>
    <source>
        <strain evidence="3 5">CR141</strain>
        <strain evidence="2 6">CR147</strain>
    </source>
</reference>
<feature type="transmembrane region" description="Helical" evidence="1">
    <location>
        <begin position="50"/>
        <end position="70"/>
    </location>
</feature>
<name>A0A2Z4VVW6_9LACO</name>
<evidence type="ECO:0000313" key="2">
    <source>
        <dbReference type="EMBL" id="AWZ39372.1"/>
    </source>
</evidence>
<evidence type="ECO:0000313" key="7">
    <source>
        <dbReference type="Proteomes" id="UP000289316"/>
    </source>
</evidence>
<keyword evidence="1" id="KW-1133">Transmembrane helix</keyword>
<keyword evidence="5" id="KW-1185">Reference proteome</keyword>